<keyword evidence="3" id="KW-0547">Nucleotide-binding</keyword>
<reference evidence="6 7" key="1">
    <citation type="submission" date="2017-01" db="EMBL/GenBank/DDBJ databases">
        <authorList>
            <person name="Erauso G."/>
        </authorList>
    </citation>
    <scope>NUCLEOTIDE SEQUENCE [LARGE SCALE GENOMIC DNA]</scope>
    <source>
        <strain evidence="6">MESINF1</strain>
    </source>
</reference>
<keyword evidence="7" id="KW-1185">Reference proteome</keyword>
<dbReference type="RefSeq" id="WP_169700040.1">
    <property type="nucleotide sequence ID" value="NZ_LS974202.1"/>
</dbReference>
<evidence type="ECO:0000256" key="4">
    <source>
        <dbReference type="ARBA" id="ARBA00022840"/>
    </source>
</evidence>
<evidence type="ECO:0000313" key="6">
    <source>
        <dbReference type="EMBL" id="SSC13884.1"/>
    </source>
</evidence>
<dbReference type="InterPro" id="IPR050763">
    <property type="entry name" value="ABC_transporter_ATP-binding"/>
</dbReference>
<organism evidence="6 7">
    <name type="scientific">Mesotoga infera</name>
    <dbReference type="NCBI Taxonomy" id="1236046"/>
    <lineage>
        <taxon>Bacteria</taxon>
        <taxon>Thermotogati</taxon>
        <taxon>Thermotogota</taxon>
        <taxon>Thermotogae</taxon>
        <taxon>Kosmotogales</taxon>
        <taxon>Kosmotogaceae</taxon>
        <taxon>Mesotoga</taxon>
    </lineage>
</organism>
<dbReference type="Proteomes" id="UP000250796">
    <property type="component" value="Chromosome MESINF"/>
</dbReference>
<dbReference type="EMBL" id="LS974202">
    <property type="protein sequence ID" value="SSC13884.1"/>
    <property type="molecule type" value="Genomic_DNA"/>
</dbReference>
<dbReference type="Pfam" id="PF00005">
    <property type="entry name" value="ABC_tran"/>
    <property type="match status" value="1"/>
</dbReference>
<dbReference type="EC" id="3.6.3.25" evidence="6"/>
<sequence>MTAIETKGLSKTYKATRAVEDLNLTIENGELFALLGVNGAGKTTTIKMLSCIIKPSSGDATLMGNSVVTSPLKVKEIINVSPQETAVAPNLSVRENLELMCGIYGYDSKTAREKTDKTIKDFSLSEIEKSRARILSGGWQRRLSIAMAIITEPEILFLDEPTLGLDVLARRELWRIIEKMKGKITIVLTTHYLEEAEALADRIAIMSRGKLVAIGTAGELKTLANAGNFEDAFVALCGGEKTYENE</sequence>
<name>A0A7Z7PPY2_9BACT</name>
<evidence type="ECO:0000256" key="3">
    <source>
        <dbReference type="ARBA" id="ARBA00022741"/>
    </source>
</evidence>
<dbReference type="SMART" id="SM00382">
    <property type="entry name" value="AAA"/>
    <property type="match status" value="1"/>
</dbReference>
<dbReference type="PANTHER" id="PTHR42711">
    <property type="entry name" value="ABC TRANSPORTER ATP-BINDING PROTEIN"/>
    <property type="match status" value="1"/>
</dbReference>
<dbReference type="PANTHER" id="PTHR42711:SF5">
    <property type="entry name" value="ABC TRANSPORTER ATP-BINDING PROTEIN NATA"/>
    <property type="match status" value="1"/>
</dbReference>
<dbReference type="InterPro" id="IPR003593">
    <property type="entry name" value="AAA+_ATPase"/>
</dbReference>
<protein>
    <submittedName>
        <fullName evidence="6">Sulfate-transporting ATPase</fullName>
        <ecNumber evidence="6">3.6.3.25</ecNumber>
    </submittedName>
</protein>
<accession>A0A7Z7PPY2</accession>
<feature type="domain" description="ABC transporter" evidence="5">
    <location>
        <begin position="4"/>
        <end position="233"/>
    </location>
</feature>
<dbReference type="InterPro" id="IPR017871">
    <property type="entry name" value="ABC_transporter-like_CS"/>
</dbReference>
<keyword evidence="4" id="KW-0067">ATP-binding</keyword>
<gene>
    <name evidence="6" type="ORF">MESINF_2444</name>
</gene>
<dbReference type="Gene3D" id="3.40.50.300">
    <property type="entry name" value="P-loop containing nucleotide triphosphate hydrolases"/>
    <property type="match status" value="1"/>
</dbReference>
<dbReference type="SUPFAM" id="SSF52540">
    <property type="entry name" value="P-loop containing nucleoside triphosphate hydrolases"/>
    <property type="match status" value="1"/>
</dbReference>
<comment type="similarity">
    <text evidence="1">Belongs to the ABC transporter superfamily.</text>
</comment>
<dbReference type="GO" id="GO:0005524">
    <property type="term" value="F:ATP binding"/>
    <property type="evidence" value="ECO:0007669"/>
    <property type="project" value="UniProtKB-KW"/>
</dbReference>
<keyword evidence="2" id="KW-0813">Transport</keyword>
<evidence type="ECO:0000259" key="5">
    <source>
        <dbReference type="PROSITE" id="PS50893"/>
    </source>
</evidence>
<proteinExistence type="inferred from homology"/>
<dbReference type="AlphaFoldDB" id="A0A7Z7PPY2"/>
<evidence type="ECO:0000313" key="7">
    <source>
        <dbReference type="Proteomes" id="UP000250796"/>
    </source>
</evidence>
<evidence type="ECO:0000256" key="2">
    <source>
        <dbReference type="ARBA" id="ARBA00022448"/>
    </source>
</evidence>
<dbReference type="KEGG" id="minf:MESINF_2444"/>
<dbReference type="PROSITE" id="PS50893">
    <property type="entry name" value="ABC_TRANSPORTER_2"/>
    <property type="match status" value="1"/>
</dbReference>
<keyword evidence="6" id="KW-0378">Hydrolase</keyword>
<dbReference type="PROSITE" id="PS00211">
    <property type="entry name" value="ABC_TRANSPORTER_1"/>
    <property type="match status" value="1"/>
</dbReference>
<dbReference type="GO" id="GO:0016887">
    <property type="term" value="F:ATP hydrolysis activity"/>
    <property type="evidence" value="ECO:0007669"/>
    <property type="project" value="InterPro"/>
</dbReference>
<dbReference type="InterPro" id="IPR003439">
    <property type="entry name" value="ABC_transporter-like_ATP-bd"/>
</dbReference>
<evidence type="ECO:0000256" key="1">
    <source>
        <dbReference type="ARBA" id="ARBA00005417"/>
    </source>
</evidence>
<dbReference type="InterPro" id="IPR027417">
    <property type="entry name" value="P-loop_NTPase"/>
</dbReference>